<evidence type="ECO:0000256" key="3">
    <source>
        <dbReference type="ARBA" id="ARBA00022448"/>
    </source>
</evidence>
<keyword evidence="3" id="KW-0813">Transport</keyword>
<keyword evidence="7 9" id="KW-1133">Transmembrane helix</keyword>
<dbReference type="AlphaFoldDB" id="A0A0D8LC53"/>
<keyword evidence="6 9" id="KW-0812">Transmembrane</keyword>
<dbReference type="Pfam" id="PF25963">
    <property type="entry name" value="Beta-barrel_AAEA"/>
    <property type="match status" value="1"/>
</dbReference>
<evidence type="ECO:0000256" key="6">
    <source>
        <dbReference type="ARBA" id="ARBA00022692"/>
    </source>
</evidence>
<dbReference type="Gene3D" id="2.40.30.170">
    <property type="match status" value="1"/>
</dbReference>
<reference evidence="12 13" key="1">
    <citation type="submission" date="2015-02" db="EMBL/GenBank/DDBJ databases">
        <title>Whole genome shotgun sequencing of cultured foodborne pathogen.</title>
        <authorList>
            <person name="Timme R."/>
            <person name="Allard M.W."/>
            <person name="Strain E."/>
            <person name="Evans P.S."/>
            <person name="Brown E."/>
        </authorList>
    </citation>
    <scope>NUCLEOTIDE SEQUENCE [LARGE SCALE GENOMIC DNA]</scope>
    <source>
        <strain evidence="12 13">GCSL-TSO-24</strain>
    </source>
</reference>
<dbReference type="Gene3D" id="2.40.50.100">
    <property type="match status" value="1"/>
</dbReference>
<proteinExistence type="inferred from homology"/>
<dbReference type="GO" id="GO:0015721">
    <property type="term" value="P:bile acid and bile salt transport"/>
    <property type="evidence" value="ECO:0007669"/>
    <property type="project" value="UniProtKB-ARBA"/>
</dbReference>
<feature type="domain" description="p-hydroxybenzoic acid efflux pump subunit AaeA-like beta-barrel" evidence="11">
    <location>
        <begin position="259"/>
        <end position="340"/>
    </location>
</feature>
<dbReference type="SUPFAM" id="SSF111369">
    <property type="entry name" value="HlyD-like secretion proteins"/>
    <property type="match status" value="2"/>
</dbReference>
<dbReference type="GO" id="GO:0042910">
    <property type="term" value="F:xenobiotic transmembrane transporter activity"/>
    <property type="evidence" value="ECO:0007669"/>
    <property type="project" value="InterPro"/>
</dbReference>
<comment type="caution">
    <text evidence="12">The sequence shown here is derived from an EMBL/GenBank/DDBJ whole genome shotgun (WGS) entry which is preliminary data.</text>
</comment>
<protein>
    <submittedName>
        <fullName evidence="12">Multidrug transporter</fullName>
    </submittedName>
</protein>
<accession>A0A0D8LC53</accession>
<evidence type="ECO:0000313" key="13">
    <source>
        <dbReference type="Proteomes" id="UP000032582"/>
    </source>
</evidence>
<feature type="domain" description="Multidrug export protein EmrA/FarA alpha-helical hairpin" evidence="10">
    <location>
        <begin position="101"/>
        <end position="222"/>
    </location>
</feature>
<evidence type="ECO:0000259" key="11">
    <source>
        <dbReference type="Pfam" id="PF25963"/>
    </source>
</evidence>
<evidence type="ECO:0000256" key="4">
    <source>
        <dbReference type="ARBA" id="ARBA00022475"/>
    </source>
</evidence>
<evidence type="ECO:0000256" key="5">
    <source>
        <dbReference type="ARBA" id="ARBA00022519"/>
    </source>
</evidence>
<dbReference type="PANTHER" id="PTHR30386">
    <property type="entry name" value="MEMBRANE FUSION SUBUNIT OF EMRAB-TOLC MULTIDRUG EFFLUX PUMP"/>
    <property type="match status" value="1"/>
</dbReference>
<dbReference type="Pfam" id="PF25885">
    <property type="entry name" value="HH_EMRA"/>
    <property type="match status" value="1"/>
</dbReference>
<dbReference type="Proteomes" id="UP000032582">
    <property type="component" value="Unassembled WGS sequence"/>
</dbReference>
<dbReference type="GO" id="GO:0046677">
    <property type="term" value="P:response to antibiotic"/>
    <property type="evidence" value="ECO:0007669"/>
    <property type="project" value="UniProtKB-ARBA"/>
</dbReference>
<evidence type="ECO:0000313" key="12">
    <source>
        <dbReference type="EMBL" id="KJF78686.1"/>
    </source>
</evidence>
<dbReference type="PATRIC" id="fig|582.24.peg.1333"/>
<evidence type="ECO:0000256" key="1">
    <source>
        <dbReference type="ARBA" id="ARBA00004383"/>
    </source>
</evidence>
<dbReference type="FunFam" id="2.40.30.170:FF:000003">
    <property type="entry name" value="Multidrug resistance protein A"/>
    <property type="match status" value="1"/>
</dbReference>
<dbReference type="InterPro" id="IPR058634">
    <property type="entry name" value="AaeA-lik-b-barrel"/>
</dbReference>
<sequence>MDNTSAQSSAAQPADKKTSSSSSAKRKIWLAGTSLLFIVLLAGYLIYWFMVLRYQEYTDDAYVVGLQVPIVAQTTGNVTQVNFENTDLVHAGDVLVVLDKTNAELAYAQARHDLAATVRQTQELYFNRDQLGAVIAQKQVMLNQAQNDYARRSVLGQRGTISKEDLQHSREAVEEAQASLNASVQQLNATKALLKNTALADQPAVLQAADKVRDAWISLQRTEIRSPYTGYVSRRNVQVGAQVSPSASLMAIVPVEPVWIDANFKETQLSSVRIGQPVTITSDFYGDKVIFNGTVAGLDMGTGSAFSLLPAQNATGNWIKVVQRLPVRVELDPQQVAKYPLRIGLSMNVTIETKNTDGPVLANVQRDTPAFKSDVLIPDLAPVNAVIAHIIADNAS</sequence>
<dbReference type="GO" id="GO:0005886">
    <property type="term" value="C:plasma membrane"/>
    <property type="evidence" value="ECO:0007669"/>
    <property type="project" value="UniProtKB-SubCell"/>
</dbReference>
<evidence type="ECO:0000256" key="2">
    <source>
        <dbReference type="ARBA" id="ARBA00009477"/>
    </source>
</evidence>
<dbReference type="InterPro" id="IPR005694">
    <property type="entry name" value="MFP_proteobact"/>
</dbReference>
<keyword evidence="4" id="KW-1003">Cell membrane</keyword>
<dbReference type="EMBL" id="JZSH01000029">
    <property type="protein sequence ID" value="KJF78686.1"/>
    <property type="molecule type" value="Genomic_DNA"/>
</dbReference>
<evidence type="ECO:0000259" key="10">
    <source>
        <dbReference type="Pfam" id="PF25885"/>
    </source>
</evidence>
<dbReference type="PANTHER" id="PTHR30386:SF19">
    <property type="entry name" value="MULTIDRUG EXPORT PROTEIN EMRA-RELATED"/>
    <property type="match status" value="1"/>
</dbReference>
<dbReference type="GO" id="GO:1990961">
    <property type="term" value="P:xenobiotic detoxification by transmembrane export across the plasma membrane"/>
    <property type="evidence" value="ECO:0007669"/>
    <property type="project" value="InterPro"/>
</dbReference>
<comment type="similarity">
    <text evidence="2">Belongs to the membrane fusion protein (MFP) (TC 8.A.1) family.</text>
</comment>
<comment type="subcellular location">
    <subcellularLocation>
        <location evidence="1">Cell inner membrane</location>
        <topology evidence="1">Single-pass membrane protein</topology>
        <orientation evidence="1">Periplasmic side</orientation>
    </subcellularLocation>
</comment>
<keyword evidence="5" id="KW-0997">Cell inner membrane</keyword>
<feature type="transmembrane region" description="Helical" evidence="9">
    <location>
        <begin position="28"/>
        <end position="50"/>
    </location>
</feature>
<gene>
    <name evidence="12" type="ORF">UA45_04360</name>
</gene>
<evidence type="ECO:0000256" key="9">
    <source>
        <dbReference type="SAM" id="Phobius"/>
    </source>
</evidence>
<evidence type="ECO:0000256" key="7">
    <source>
        <dbReference type="ARBA" id="ARBA00022989"/>
    </source>
</evidence>
<organism evidence="12 13">
    <name type="scientific">Morganella morganii</name>
    <name type="common">Proteus morganii</name>
    <dbReference type="NCBI Taxonomy" id="582"/>
    <lineage>
        <taxon>Bacteria</taxon>
        <taxon>Pseudomonadati</taxon>
        <taxon>Pseudomonadota</taxon>
        <taxon>Gammaproteobacteria</taxon>
        <taxon>Enterobacterales</taxon>
        <taxon>Morganellaceae</taxon>
        <taxon>Morganella</taxon>
    </lineage>
</organism>
<dbReference type="InterPro" id="IPR050739">
    <property type="entry name" value="MFP"/>
</dbReference>
<dbReference type="InterPro" id="IPR058633">
    <property type="entry name" value="EmrA/FarA_HH"/>
</dbReference>
<evidence type="ECO:0000256" key="8">
    <source>
        <dbReference type="ARBA" id="ARBA00023136"/>
    </source>
</evidence>
<name>A0A0D8LC53_MORMO</name>
<keyword evidence="8 9" id="KW-0472">Membrane</keyword>
<dbReference type="NCBIfam" id="TIGR00998">
    <property type="entry name" value="8a0101"/>
    <property type="match status" value="1"/>
</dbReference>